<sequence length="333" mass="38024">METSQEKLTSAEIGKLWATYTGNTMSRCVLKYYQQHVEDKEIENVLEDALRLSESLIEQAKKFLTNEEFPLPKGFTDEDVNPGAPRLFLDEFYLHYLKYMGKAGMTIYSLAIPLASRMDIKIFFKDTLESTVDLLIKVDKVLMDKGYAVLPPVIPTPERIDFVKKQSYLTGFFGESRPVHALEIAHFYDSIENDMASKALLVGFSQVTSNERIKEFFLRGRNITERHAKACAAKLHQDNLPSHEYLDHLVTTSNVPPFSEKLMVSHKMEMFSMKIRSYANAASLNGRRDIGAMYSRFLMENALYTEDAANILIDHGWLEQIPQAVDRNDLASP</sequence>
<dbReference type="Proteomes" id="UP001595279">
    <property type="component" value="Unassembled WGS sequence"/>
</dbReference>
<dbReference type="Pfam" id="PF11553">
    <property type="entry name" value="DUF3231"/>
    <property type="match status" value="2"/>
</dbReference>
<accession>A0ABV7CWC2</accession>
<evidence type="ECO:0000313" key="2">
    <source>
        <dbReference type="Proteomes" id="UP001595279"/>
    </source>
</evidence>
<keyword evidence="2" id="KW-1185">Reference proteome</keyword>
<reference evidence="2" key="1">
    <citation type="journal article" date="2019" name="Int. J. Syst. Evol. Microbiol.">
        <title>The Global Catalogue of Microorganisms (GCM) 10K type strain sequencing project: providing services to taxonomists for standard genome sequencing and annotation.</title>
        <authorList>
            <consortium name="The Broad Institute Genomics Platform"/>
            <consortium name="The Broad Institute Genome Sequencing Center for Infectious Disease"/>
            <person name="Wu L."/>
            <person name="Ma J."/>
        </authorList>
    </citation>
    <scope>NUCLEOTIDE SEQUENCE [LARGE SCALE GENOMIC DNA]</scope>
    <source>
        <strain evidence="2">KCTC 13128</strain>
    </source>
</reference>
<proteinExistence type="predicted"/>
<evidence type="ECO:0000313" key="1">
    <source>
        <dbReference type="EMBL" id="MFC3040544.1"/>
    </source>
</evidence>
<name>A0ABV7CWC2_9BACI</name>
<protein>
    <submittedName>
        <fullName evidence="1">DUF3231 family protein</fullName>
    </submittedName>
</protein>
<dbReference type="EMBL" id="JBHRSA010000041">
    <property type="protein sequence ID" value="MFC3040544.1"/>
    <property type="molecule type" value="Genomic_DNA"/>
</dbReference>
<dbReference type="Gene3D" id="1.20.1260.10">
    <property type="match status" value="2"/>
</dbReference>
<comment type="caution">
    <text evidence="1">The sequence shown here is derived from an EMBL/GenBank/DDBJ whole genome shotgun (WGS) entry which is preliminary data.</text>
</comment>
<dbReference type="InterPro" id="IPR012347">
    <property type="entry name" value="Ferritin-like"/>
</dbReference>
<gene>
    <name evidence="1" type="ORF">ACFOGI_09830</name>
</gene>
<dbReference type="RefSeq" id="WP_390271879.1">
    <property type="nucleotide sequence ID" value="NZ_JBHRSA010000041.1"/>
</dbReference>
<dbReference type="InterPro" id="IPR021617">
    <property type="entry name" value="DUF3231"/>
</dbReference>
<organism evidence="1 2">
    <name type="scientific">Virgibacillus xinjiangensis</name>
    <dbReference type="NCBI Taxonomy" id="393090"/>
    <lineage>
        <taxon>Bacteria</taxon>
        <taxon>Bacillati</taxon>
        <taxon>Bacillota</taxon>
        <taxon>Bacilli</taxon>
        <taxon>Bacillales</taxon>
        <taxon>Bacillaceae</taxon>
        <taxon>Virgibacillus</taxon>
    </lineage>
</organism>